<sequence>TSTLLLHSSGILSLSRILLNILGKNSTAISPKHLHASTSMSSGPTNFSHFILYITAFTSSLLILSTSCFTIFTPSNLLSLSFSFFKNWAEFEFDLFSVHTCCHVSYTVRFPCISVLQKVFCCIFISVDL</sequence>
<keyword evidence="3" id="KW-1185">Reference proteome</keyword>
<organism evidence="2 3">
    <name type="scientific">Silurus asotus</name>
    <name type="common">Amur catfish</name>
    <name type="synonym">Parasilurus asotus</name>
    <dbReference type="NCBI Taxonomy" id="30991"/>
    <lineage>
        <taxon>Eukaryota</taxon>
        <taxon>Metazoa</taxon>
        <taxon>Chordata</taxon>
        <taxon>Craniata</taxon>
        <taxon>Vertebrata</taxon>
        <taxon>Euteleostomi</taxon>
        <taxon>Actinopterygii</taxon>
        <taxon>Neopterygii</taxon>
        <taxon>Teleostei</taxon>
        <taxon>Ostariophysi</taxon>
        <taxon>Siluriformes</taxon>
        <taxon>Siluridae</taxon>
        <taxon>Silurus</taxon>
    </lineage>
</organism>
<evidence type="ECO:0000313" key="2">
    <source>
        <dbReference type="EMBL" id="KAI5618434.1"/>
    </source>
</evidence>
<evidence type="ECO:0000313" key="3">
    <source>
        <dbReference type="Proteomes" id="UP001205998"/>
    </source>
</evidence>
<dbReference type="AlphaFoldDB" id="A0AAD5FJY5"/>
<accession>A0AAD5FJY5</accession>
<feature type="non-terminal residue" evidence="2">
    <location>
        <position position="129"/>
    </location>
</feature>
<comment type="caution">
    <text evidence="2">The sequence shown here is derived from an EMBL/GenBank/DDBJ whole genome shotgun (WGS) entry which is preliminary data.</text>
</comment>
<evidence type="ECO:0000256" key="1">
    <source>
        <dbReference type="SAM" id="Phobius"/>
    </source>
</evidence>
<keyword evidence="1" id="KW-0812">Transmembrane</keyword>
<reference evidence="2" key="1">
    <citation type="submission" date="2018-07" db="EMBL/GenBank/DDBJ databases">
        <title>Comparative genomics of catfishes provides insights into carnivory and benthic adaptation.</title>
        <authorList>
            <person name="Zhang Y."/>
            <person name="Wang D."/>
            <person name="Peng Z."/>
            <person name="Zheng S."/>
            <person name="Shao F."/>
            <person name="Tao W."/>
        </authorList>
    </citation>
    <scope>NUCLEOTIDE SEQUENCE</scope>
    <source>
        <strain evidence="2">Chongqing</strain>
    </source>
</reference>
<protein>
    <submittedName>
        <fullName evidence="2">Uncharacterized protein</fullName>
    </submittedName>
</protein>
<proteinExistence type="predicted"/>
<keyword evidence="1" id="KW-1133">Transmembrane helix</keyword>
<feature type="non-terminal residue" evidence="2">
    <location>
        <position position="1"/>
    </location>
</feature>
<keyword evidence="1" id="KW-0472">Membrane</keyword>
<feature type="transmembrane region" description="Helical" evidence="1">
    <location>
        <begin position="50"/>
        <end position="72"/>
    </location>
</feature>
<dbReference type="Proteomes" id="UP001205998">
    <property type="component" value="Unassembled WGS sequence"/>
</dbReference>
<gene>
    <name evidence="2" type="ORF">C0J50_22022</name>
</gene>
<dbReference type="EMBL" id="MU551695">
    <property type="protein sequence ID" value="KAI5618434.1"/>
    <property type="molecule type" value="Genomic_DNA"/>
</dbReference>
<name>A0AAD5FJY5_SILAS</name>